<dbReference type="SUPFAM" id="SSF141072">
    <property type="entry name" value="CalX-like"/>
    <property type="match status" value="1"/>
</dbReference>
<keyword evidence="1" id="KW-0732">Signal</keyword>
<dbReference type="STRING" id="1796497.GCE9029_02565"/>
<feature type="chain" id="PRO_5007281990" description="Calx-beta domain protein" evidence="1">
    <location>
        <begin position="23"/>
        <end position="558"/>
    </location>
</feature>
<keyword evidence="3" id="KW-1185">Reference proteome</keyword>
<dbReference type="EMBL" id="FIZX01000002">
    <property type="protein sequence ID" value="CZF81368.1"/>
    <property type="molecule type" value="Genomic_DNA"/>
</dbReference>
<evidence type="ECO:0000313" key="3">
    <source>
        <dbReference type="Proteomes" id="UP000071641"/>
    </source>
</evidence>
<evidence type="ECO:0000313" key="2">
    <source>
        <dbReference type="EMBL" id="CZF81368.1"/>
    </source>
</evidence>
<proteinExistence type="predicted"/>
<protein>
    <recommendedName>
        <fullName evidence="4">Calx-beta domain protein</fullName>
    </recommendedName>
</protein>
<feature type="signal peptide" evidence="1">
    <location>
        <begin position="1"/>
        <end position="22"/>
    </location>
</feature>
<accession>A0A128F3K0</accession>
<dbReference type="OrthoDB" id="5918553at2"/>
<dbReference type="InterPro" id="IPR038081">
    <property type="entry name" value="CalX-like_sf"/>
</dbReference>
<sequence length="558" mass="60819">MKKTLISMAVLAGALTSAQAAANCAGNVYSMNAGRNHVGVLLDVQELDKMTGVYASDAVNRTSYHSRALFAGPAMSYDRQTDRLYYANAPQPTEFYVDIPTSDFTAEEYAALDIHAKKIKPYQLAYMDPATGNHVAGPTVNRQIMRMAFHPDTGVLYASDATKIFKINPTTGETTDIGTFDSNLRFGGYSSWGSFVFYEGELLFVTNGRTFVIDTTTGAQTLKAFHFIDFIAAATLDQNGQMLVAAKNQNVSGNVNSNILYRIKPSTGEKVKVGLFPSRISAMGTVTSEDHTCYPKTIFPSDLKPEVQGITLASSSVSEGSTAYFTVNFDKATGDANTKLRAALKNGSAVLNSDYRNTVALLFSDGSTGSATISSTLTEIALPKGVTSVRIGVPTINDSTHENNEYFTLQAWVKDDKSDVDSANVTIIDNDPDVHTLLTNAANNSGVAWHGSRGGNWGTKDQWIRGVHANINGTIPAGTTLEFFQTGSHLRSITINGGGKYYEQHSNHERYYHHGDIAWARLKGSNGRYYNLRTGHRAQLHWNKNVDCSNGCWSRIYN</sequence>
<organism evidence="2 3">
    <name type="scientific">Grimontia celer</name>
    <dbReference type="NCBI Taxonomy" id="1796497"/>
    <lineage>
        <taxon>Bacteria</taxon>
        <taxon>Pseudomonadati</taxon>
        <taxon>Pseudomonadota</taxon>
        <taxon>Gammaproteobacteria</taxon>
        <taxon>Vibrionales</taxon>
        <taxon>Vibrionaceae</taxon>
        <taxon>Grimontia</taxon>
    </lineage>
</organism>
<gene>
    <name evidence="2" type="ORF">GCE9029_02565</name>
</gene>
<dbReference type="Proteomes" id="UP000071641">
    <property type="component" value="Unassembled WGS sequence"/>
</dbReference>
<evidence type="ECO:0008006" key="4">
    <source>
        <dbReference type="Google" id="ProtNLM"/>
    </source>
</evidence>
<dbReference type="Gene3D" id="2.60.40.2030">
    <property type="match status" value="1"/>
</dbReference>
<evidence type="ECO:0000256" key="1">
    <source>
        <dbReference type="SAM" id="SignalP"/>
    </source>
</evidence>
<dbReference type="RefSeq" id="WP_062663622.1">
    <property type="nucleotide sequence ID" value="NZ_FIZX01000002.1"/>
</dbReference>
<name>A0A128F3K0_9GAMM</name>
<reference evidence="3" key="1">
    <citation type="submission" date="2016-02" db="EMBL/GenBank/DDBJ databases">
        <authorList>
            <person name="Rodrigo-Torres Lidia"/>
            <person name="Arahal R.David."/>
        </authorList>
    </citation>
    <scope>NUCLEOTIDE SEQUENCE [LARGE SCALE GENOMIC DNA]</scope>
    <source>
        <strain evidence="3">CECT 9029</strain>
    </source>
</reference>
<dbReference type="AlphaFoldDB" id="A0A128F3K0"/>
<dbReference type="SUPFAM" id="SSF63825">
    <property type="entry name" value="YWTD domain"/>
    <property type="match status" value="1"/>
</dbReference>